<feature type="signal peptide" evidence="1">
    <location>
        <begin position="1"/>
        <end position="25"/>
    </location>
</feature>
<dbReference type="Proteomes" id="UP000530564">
    <property type="component" value="Unassembled WGS sequence"/>
</dbReference>
<dbReference type="EMBL" id="JACIDK010000007">
    <property type="protein sequence ID" value="MBB3893190.1"/>
    <property type="molecule type" value="Genomic_DNA"/>
</dbReference>
<dbReference type="PROSITE" id="PS51257">
    <property type="entry name" value="PROKAR_LIPOPROTEIN"/>
    <property type="match status" value="1"/>
</dbReference>
<proteinExistence type="predicted"/>
<gene>
    <name evidence="2" type="ORF">GGQ61_003928</name>
</gene>
<dbReference type="Pfam" id="PF20101">
    <property type="entry name" value="DUF6491"/>
    <property type="match status" value="1"/>
</dbReference>
<evidence type="ECO:0000313" key="3">
    <source>
        <dbReference type="Proteomes" id="UP000530564"/>
    </source>
</evidence>
<name>A0A840A6J4_9CAUL</name>
<keyword evidence="3" id="KW-1185">Reference proteome</keyword>
<keyword evidence="1" id="KW-0732">Signal</keyword>
<comment type="caution">
    <text evidence="2">The sequence shown here is derived from an EMBL/GenBank/DDBJ whole genome shotgun (WGS) entry which is preliminary data.</text>
</comment>
<dbReference type="RefSeq" id="WP_246371099.1">
    <property type="nucleotide sequence ID" value="NZ_JACIDK010000007.1"/>
</dbReference>
<dbReference type="InterPro" id="IPR045500">
    <property type="entry name" value="DUF6491"/>
</dbReference>
<sequence>MFKVFVGVAGAFVLAACTTPPASDAAVAASSSARSCFWANNANGFNAVDETTVYVRVGVRDVYRLELFARCPDIDWNQAIGLVSRGGDSICSGLDATIITKGPFGPQRCEVRTVTKLTPEEAAALPPKSKP</sequence>
<accession>A0A840A6J4</accession>
<feature type="chain" id="PRO_5032640604" description="Lipoprotein" evidence="1">
    <location>
        <begin position="26"/>
        <end position="131"/>
    </location>
</feature>
<evidence type="ECO:0008006" key="4">
    <source>
        <dbReference type="Google" id="ProtNLM"/>
    </source>
</evidence>
<reference evidence="2 3" key="1">
    <citation type="submission" date="2020-08" db="EMBL/GenBank/DDBJ databases">
        <title>Genomic Encyclopedia of Type Strains, Phase IV (KMG-IV): sequencing the most valuable type-strain genomes for metagenomic binning, comparative biology and taxonomic classification.</title>
        <authorList>
            <person name="Goeker M."/>
        </authorList>
    </citation>
    <scope>NUCLEOTIDE SEQUENCE [LARGE SCALE GENOMIC DNA]</scope>
    <source>
        <strain evidence="2 3">DSM 21793</strain>
    </source>
</reference>
<protein>
    <recommendedName>
        <fullName evidence="4">Lipoprotein</fullName>
    </recommendedName>
</protein>
<dbReference type="AlphaFoldDB" id="A0A840A6J4"/>
<evidence type="ECO:0000256" key="1">
    <source>
        <dbReference type="SAM" id="SignalP"/>
    </source>
</evidence>
<organism evidence="2 3">
    <name type="scientific">Phenylobacterium haematophilum</name>
    <dbReference type="NCBI Taxonomy" id="98513"/>
    <lineage>
        <taxon>Bacteria</taxon>
        <taxon>Pseudomonadati</taxon>
        <taxon>Pseudomonadota</taxon>
        <taxon>Alphaproteobacteria</taxon>
        <taxon>Caulobacterales</taxon>
        <taxon>Caulobacteraceae</taxon>
        <taxon>Phenylobacterium</taxon>
    </lineage>
</organism>
<evidence type="ECO:0000313" key="2">
    <source>
        <dbReference type="EMBL" id="MBB3893190.1"/>
    </source>
</evidence>